<evidence type="ECO:0000256" key="1">
    <source>
        <dbReference type="ARBA" id="ARBA00004245"/>
    </source>
</evidence>
<dbReference type="InterPro" id="IPR035726">
    <property type="entry name" value="Abi2_SH3"/>
</dbReference>
<protein>
    <submittedName>
        <fullName evidence="15">Abl interactor 2</fullName>
    </submittedName>
</protein>
<dbReference type="GO" id="GO:0030027">
    <property type="term" value="C:lamellipodium"/>
    <property type="evidence" value="ECO:0007669"/>
    <property type="project" value="UniProtKB-SubCell"/>
</dbReference>
<dbReference type="SMART" id="SM00326">
    <property type="entry name" value="SH3"/>
    <property type="match status" value="1"/>
</dbReference>
<evidence type="ECO:0000256" key="3">
    <source>
        <dbReference type="ARBA" id="ARBA00004510"/>
    </source>
</evidence>
<dbReference type="GO" id="GO:0031209">
    <property type="term" value="C:SCAR complex"/>
    <property type="evidence" value="ECO:0007669"/>
    <property type="project" value="TreeGrafter"/>
</dbReference>
<keyword evidence="6" id="KW-0963">Cytoplasm</keyword>
<evidence type="ECO:0000259" key="13">
    <source>
        <dbReference type="PROSITE" id="PS50002"/>
    </source>
</evidence>
<evidence type="ECO:0000256" key="9">
    <source>
        <dbReference type="ARBA" id="ARBA00023212"/>
    </source>
</evidence>
<feature type="compositionally biased region" description="Polar residues" evidence="12">
    <location>
        <begin position="242"/>
        <end position="251"/>
    </location>
</feature>
<keyword evidence="5 11" id="KW-0728">SH3 domain</keyword>
<sequence length="406" mass="44716">MAELQMLLEEEIPAGRRALLDSFTNLERVAEYCESNYVQSPNKHAALDETKNYTTQSLASVAYLINTLANNVLQMLDIQASQLRRMESSINHISQTVDIHKEKVARREIGILTTNKNTSRTHKIIAPANPERPVRYIRKPIDYSTLDDIGHGVKVGHDLTLRGTIFLTNISGSSGGSHPSSRSSSRENSGSGSVGVPIAVPTPSPPSAFPGGPQFYSMNRPVPRQIAPTVGGSLPYRRPPSISGQTSMPPSQQNGGPYYNQNQVAPPPPSVLQITPQLPLTGFVACVQETISDVPPPPPPSEEQVFEETQNPVPPPEDYEEEESSVVEYADPYAEEDPPWAPQTYLEKVVAIYDYMQDKEDELSFQEGAIIYVIKKNDDGWFEGVMSGTTGLFPGNYVESIMHYTE</sequence>
<dbReference type="InterPro" id="IPR001452">
    <property type="entry name" value="SH3_domain"/>
</dbReference>
<evidence type="ECO:0000256" key="6">
    <source>
        <dbReference type="ARBA" id="ARBA00022490"/>
    </source>
</evidence>
<feature type="region of interest" description="Disordered" evidence="12">
    <location>
        <begin position="170"/>
        <end position="267"/>
    </location>
</feature>
<evidence type="ECO:0000256" key="5">
    <source>
        <dbReference type="ARBA" id="ARBA00022443"/>
    </source>
</evidence>
<dbReference type="CDD" id="cd11972">
    <property type="entry name" value="SH3_Abi2"/>
    <property type="match status" value="1"/>
</dbReference>
<dbReference type="FunFam" id="2.30.30.40:FF:000002">
    <property type="entry name" value="abl interactor 1 isoform X1"/>
    <property type="match status" value="1"/>
</dbReference>
<keyword evidence="10" id="KW-0966">Cell projection</keyword>
<dbReference type="Gene3D" id="6.10.140.1620">
    <property type="match status" value="1"/>
</dbReference>
<proteinExistence type="inferred from homology"/>
<keyword evidence="9" id="KW-0206">Cytoskeleton</keyword>
<dbReference type="InterPro" id="IPR028457">
    <property type="entry name" value="ABI"/>
</dbReference>
<feature type="domain" description="T-SNARE coiled-coil homology" evidence="14">
    <location>
        <begin position="45"/>
        <end position="107"/>
    </location>
</feature>
<dbReference type="GO" id="GO:0035591">
    <property type="term" value="F:signaling adaptor activity"/>
    <property type="evidence" value="ECO:0007669"/>
    <property type="project" value="TreeGrafter"/>
</dbReference>
<dbReference type="InterPro" id="IPR036028">
    <property type="entry name" value="SH3-like_dom_sf"/>
</dbReference>
<evidence type="ECO:0000256" key="11">
    <source>
        <dbReference type="PROSITE-ProRule" id="PRU00192"/>
    </source>
</evidence>
<dbReference type="Pfam" id="PF00018">
    <property type="entry name" value="SH3_1"/>
    <property type="match status" value="1"/>
</dbReference>
<dbReference type="GO" id="GO:0005856">
    <property type="term" value="C:cytoskeleton"/>
    <property type="evidence" value="ECO:0007669"/>
    <property type="project" value="UniProtKB-SubCell"/>
</dbReference>
<accession>A0A673IBJ7</accession>
<feature type="domain" description="SH3" evidence="13">
    <location>
        <begin position="344"/>
        <end position="403"/>
    </location>
</feature>
<evidence type="ECO:0000256" key="7">
    <source>
        <dbReference type="ARBA" id="ARBA00022553"/>
    </source>
</evidence>
<dbReference type="GO" id="GO:0001764">
    <property type="term" value="P:neuron migration"/>
    <property type="evidence" value="ECO:0007669"/>
    <property type="project" value="TreeGrafter"/>
</dbReference>
<keyword evidence="8" id="KW-0175">Coiled coil</keyword>
<comment type="subcellular location">
    <subcellularLocation>
        <location evidence="2">Cell projection</location>
        <location evidence="2">Filopodium</location>
    </subcellularLocation>
    <subcellularLocation>
        <location evidence="3">Cell projection</location>
        <location evidence="3">Lamellipodium</location>
    </subcellularLocation>
    <subcellularLocation>
        <location evidence="1">Cytoplasm</location>
        <location evidence="1">Cytoskeleton</location>
    </subcellularLocation>
</comment>
<organism evidence="15 16">
    <name type="scientific">Sinocyclocheilus rhinocerous</name>
    <dbReference type="NCBI Taxonomy" id="307959"/>
    <lineage>
        <taxon>Eukaryota</taxon>
        <taxon>Metazoa</taxon>
        <taxon>Chordata</taxon>
        <taxon>Craniata</taxon>
        <taxon>Vertebrata</taxon>
        <taxon>Euteleostomi</taxon>
        <taxon>Actinopterygii</taxon>
        <taxon>Neopterygii</taxon>
        <taxon>Teleostei</taxon>
        <taxon>Ostariophysi</taxon>
        <taxon>Cypriniformes</taxon>
        <taxon>Cyprinidae</taxon>
        <taxon>Cyprininae</taxon>
        <taxon>Sinocyclocheilus</taxon>
    </lineage>
</organism>
<evidence type="ECO:0000313" key="16">
    <source>
        <dbReference type="Proteomes" id="UP000472270"/>
    </source>
</evidence>
<name>A0A673IBJ7_9TELE</name>
<dbReference type="AlphaFoldDB" id="A0A673IBJ7"/>
<evidence type="ECO:0000256" key="8">
    <source>
        <dbReference type="ARBA" id="ARBA00023054"/>
    </source>
</evidence>
<evidence type="ECO:0000256" key="12">
    <source>
        <dbReference type="SAM" id="MobiDB-lite"/>
    </source>
</evidence>
<evidence type="ECO:0000256" key="4">
    <source>
        <dbReference type="ARBA" id="ARBA00010020"/>
    </source>
</evidence>
<reference evidence="15" key="1">
    <citation type="submission" date="2025-08" db="UniProtKB">
        <authorList>
            <consortium name="Ensembl"/>
        </authorList>
    </citation>
    <scope>IDENTIFICATION</scope>
</reference>
<dbReference type="GO" id="GO:0030175">
    <property type="term" value="C:filopodium"/>
    <property type="evidence" value="ECO:0007669"/>
    <property type="project" value="UniProtKB-SubCell"/>
</dbReference>
<keyword evidence="16" id="KW-1185">Reference proteome</keyword>
<evidence type="ECO:0000313" key="15">
    <source>
        <dbReference type="Ensembl" id="ENSSRHP00000035095.1"/>
    </source>
</evidence>
<evidence type="ECO:0000256" key="2">
    <source>
        <dbReference type="ARBA" id="ARBA00004486"/>
    </source>
</evidence>
<reference evidence="15" key="2">
    <citation type="submission" date="2025-09" db="UniProtKB">
        <authorList>
            <consortium name="Ensembl"/>
        </authorList>
    </citation>
    <scope>IDENTIFICATION</scope>
</reference>
<dbReference type="InterPro" id="IPR000727">
    <property type="entry name" value="T_SNARE_dom"/>
</dbReference>
<dbReference type="Gene3D" id="2.30.30.40">
    <property type="entry name" value="SH3 Domains"/>
    <property type="match status" value="1"/>
</dbReference>
<keyword evidence="7" id="KW-0597">Phosphoprotein</keyword>
<dbReference type="SUPFAM" id="SSF50044">
    <property type="entry name" value="SH3-domain"/>
    <property type="match status" value="1"/>
</dbReference>
<dbReference type="Pfam" id="PF07815">
    <property type="entry name" value="Abi_HHR"/>
    <property type="match status" value="1"/>
</dbReference>
<dbReference type="GO" id="GO:0017124">
    <property type="term" value="F:SH3 domain binding"/>
    <property type="evidence" value="ECO:0007669"/>
    <property type="project" value="TreeGrafter"/>
</dbReference>
<dbReference type="PANTHER" id="PTHR10460">
    <property type="entry name" value="ABL INTERACTOR FAMILY MEMBER"/>
    <property type="match status" value="1"/>
</dbReference>
<dbReference type="PROSITE" id="PS50002">
    <property type="entry name" value="SH3"/>
    <property type="match status" value="1"/>
</dbReference>
<comment type="similarity">
    <text evidence="4">Belongs to the ABI family.</text>
</comment>
<feature type="region of interest" description="Disordered" evidence="12">
    <location>
        <begin position="292"/>
        <end position="319"/>
    </location>
</feature>
<dbReference type="Proteomes" id="UP000472270">
    <property type="component" value="Unassembled WGS sequence"/>
</dbReference>
<gene>
    <name evidence="15" type="primary">LOC107738105</name>
</gene>
<dbReference type="PANTHER" id="PTHR10460:SF26">
    <property type="entry name" value="ABL INTERACTOR 2"/>
    <property type="match status" value="1"/>
</dbReference>
<dbReference type="Ensembl" id="ENSSRHT00000036124.1">
    <property type="protein sequence ID" value="ENSSRHP00000035095.1"/>
    <property type="gene ID" value="ENSSRHG00000017797.1"/>
</dbReference>
<dbReference type="PROSITE" id="PS50192">
    <property type="entry name" value="T_SNARE"/>
    <property type="match status" value="1"/>
</dbReference>
<dbReference type="PRINTS" id="PR00452">
    <property type="entry name" value="SH3DOMAIN"/>
</dbReference>
<feature type="compositionally biased region" description="Low complexity" evidence="12">
    <location>
        <begin position="176"/>
        <end position="195"/>
    </location>
</feature>
<dbReference type="InterPro" id="IPR012849">
    <property type="entry name" value="Abl-interactor_HHR_dom"/>
</dbReference>
<evidence type="ECO:0000256" key="10">
    <source>
        <dbReference type="ARBA" id="ARBA00023273"/>
    </source>
</evidence>
<feature type="compositionally biased region" description="Low complexity" evidence="12">
    <location>
        <begin position="252"/>
        <end position="263"/>
    </location>
</feature>
<evidence type="ECO:0000259" key="14">
    <source>
        <dbReference type="PROSITE" id="PS50192"/>
    </source>
</evidence>